<name>W7DNF1_9PROT</name>
<dbReference type="AlphaFoldDB" id="W7DNF1"/>
<protein>
    <submittedName>
        <fullName evidence="1">Uncharacterized protein</fullName>
    </submittedName>
</protein>
<evidence type="ECO:0000313" key="1">
    <source>
        <dbReference type="EMBL" id="EUK18812.1"/>
    </source>
</evidence>
<accession>W7DNF1</accession>
<sequence length="130" mass="14238">MNNSKKFIGSKGEILYGYQIVDRLNSGCPSLPMNINGNTELNFANVGDISYICSITGQSKITIKPGKKGQLQRMTLLIVNNANNSVVTFSENVITGKDNLYIQSTIGSFSVVEFIYDGYLKIFGRSLING</sequence>
<dbReference type="STRING" id="1208583.COMX_03650"/>
<dbReference type="Proteomes" id="UP000019250">
    <property type="component" value="Unassembled WGS sequence"/>
</dbReference>
<dbReference type="RefSeq" id="WP_034337148.1">
    <property type="nucleotide sequence ID" value="NZ_ATSX01000001.1"/>
</dbReference>
<proteinExistence type="predicted"/>
<reference evidence="1 2" key="1">
    <citation type="journal article" date="2014" name="Genome Announc.">
        <title>Draft Genome Sequence of Commensalibacter papalotli MX01, a Symbiont Identified from the Guts of Overwintering Monarch Butterflies.</title>
        <authorList>
            <person name="Servin-Garciduenas L.E."/>
            <person name="Sanchez-Quinto A."/>
            <person name="Martinez-Romero E."/>
        </authorList>
    </citation>
    <scope>NUCLEOTIDE SEQUENCE [LARGE SCALE GENOMIC DNA]</scope>
    <source>
        <strain evidence="2">MX-MONARCH01</strain>
    </source>
</reference>
<dbReference type="EMBL" id="ATSX01000001">
    <property type="protein sequence ID" value="EUK18812.1"/>
    <property type="molecule type" value="Genomic_DNA"/>
</dbReference>
<keyword evidence="2" id="KW-1185">Reference proteome</keyword>
<evidence type="ECO:0000313" key="2">
    <source>
        <dbReference type="Proteomes" id="UP000019250"/>
    </source>
</evidence>
<comment type="caution">
    <text evidence="1">The sequence shown here is derived from an EMBL/GenBank/DDBJ whole genome shotgun (WGS) entry which is preliminary data.</text>
</comment>
<gene>
    <name evidence="1" type="ORF">COMX_03650</name>
</gene>
<organism evidence="1 2">
    <name type="scientific">Commensalibacter papalotli</name>
    <name type="common">ex Servin-Garciduenas et al. 2014</name>
    <dbReference type="NCBI Taxonomy" id="1208583"/>
    <lineage>
        <taxon>Bacteria</taxon>
        <taxon>Pseudomonadati</taxon>
        <taxon>Pseudomonadota</taxon>
        <taxon>Alphaproteobacteria</taxon>
        <taxon>Acetobacterales</taxon>
        <taxon>Acetobacteraceae</taxon>
    </lineage>
</organism>